<accession>A0ABU0UGT9</accession>
<name>A0ABU0UGT9_9HYPH</name>
<keyword evidence="3" id="KW-1133">Transmembrane helix</keyword>
<feature type="transmembrane region" description="Helical" evidence="3">
    <location>
        <begin position="28"/>
        <end position="53"/>
    </location>
</feature>
<keyword evidence="6" id="KW-1185">Reference proteome</keyword>
<dbReference type="PANTHER" id="PTHR45138">
    <property type="entry name" value="REGULATORY COMPONENTS OF SENSORY TRANSDUCTION SYSTEM"/>
    <property type="match status" value="1"/>
</dbReference>
<dbReference type="CDD" id="cd01949">
    <property type="entry name" value="GGDEF"/>
    <property type="match status" value="1"/>
</dbReference>
<dbReference type="InterPro" id="IPR029787">
    <property type="entry name" value="Nucleotide_cyclase"/>
</dbReference>
<comment type="catalytic activity">
    <reaction evidence="2">
        <text>2 GTP = 3',3'-c-di-GMP + 2 diphosphate</text>
        <dbReference type="Rhea" id="RHEA:24898"/>
        <dbReference type="ChEBI" id="CHEBI:33019"/>
        <dbReference type="ChEBI" id="CHEBI:37565"/>
        <dbReference type="ChEBI" id="CHEBI:58805"/>
        <dbReference type="EC" id="2.7.7.65"/>
    </reaction>
</comment>
<feature type="transmembrane region" description="Helical" evidence="3">
    <location>
        <begin position="154"/>
        <end position="172"/>
    </location>
</feature>
<dbReference type="PROSITE" id="PS50887">
    <property type="entry name" value="GGDEF"/>
    <property type="match status" value="1"/>
</dbReference>
<dbReference type="RefSeq" id="WP_306929490.1">
    <property type="nucleotide sequence ID" value="NZ_JAUTBL010000001.1"/>
</dbReference>
<dbReference type="InterPro" id="IPR050469">
    <property type="entry name" value="Diguanylate_Cyclase"/>
</dbReference>
<dbReference type="Gene3D" id="3.30.70.270">
    <property type="match status" value="1"/>
</dbReference>
<dbReference type="PANTHER" id="PTHR45138:SF9">
    <property type="entry name" value="DIGUANYLATE CYCLASE DGCM-RELATED"/>
    <property type="match status" value="1"/>
</dbReference>
<feature type="domain" description="GGDEF" evidence="4">
    <location>
        <begin position="208"/>
        <end position="340"/>
    </location>
</feature>
<dbReference type="EMBL" id="JAUTBL010000001">
    <property type="protein sequence ID" value="MDQ1184166.1"/>
    <property type="molecule type" value="Genomic_DNA"/>
</dbReference>
<dbReference type="EC" id="2.7.7.65" evidence="1"/>
<organism evidence="5 6">
    <name type="scientific">Agrobacterium larrymoorei</name>
    <dbReference type="NCBI Taxonomy" id="160699"/>
    <lineage>
        <taxon>Bacteria</taxon>
        <taxon>Pseudomonadati</taxon>
        <taxon>Pseudomonadota</taxon>
        <taxon>Alphaproteobacteria</taxon>
        <taxon>Hyphomicrobiales</taxon>
        <taxon>Rhizobiaceae</taxon>
        <taxon>Rhizobium/Agrobacterium group</taxon>
        <taxon>Agrobacterium</taxon>
    </lineage>
</organism>
<feature type="transmembrane region" description="Helical" evidence="3">
    <location>
        <begin position="89"/>
        <end position="109"/>
    </location>
</feature>
<reference evidence="5 6" key="1">
    <citation type="submission" date="2023-07" db="EMBL/GenBank/DDBJ databases">
        <title>Functional and genomic diversity of the sorghum phyllosphere microbiome.</title>
        <authorList>
            <person name="Shade A."/>
        </authorList>
    </citation>
    <scope>NUCLEOTIDE SEQUENCE [LARGE SCALE GENOMIC DNA]</scope>
    <source>
        <strain evidence="5 6">SORGH_AS_1126</strain>
    </source>
</reference>
<comment type="caution">
    <text evidence="5">The sequence shown here is derived from an EMBL/GenBank/DDBJ whole genome shotgun (WGS) entry which is preliminary data.</text>
</comment>
<gene>
    <name evidence="5" type="ORF">QE408_001288</name>
</gene>
<dbReference type="Pfam" id="PF00990">
    <property type="entry name" value="GGDEF"/>
    <property type="match status" value="1"/>
</dbReference>
<evidence type="ECO:0000313" key="5">
    <source>
        <dbReference type="EMBL" id="MDQ1184166.1"/>
    </source>
</evidence>
<dbReference type="InterPro" id="IPR043128">
    <property type="entry name" value="Rev_trsase/Diguanyl_cyclase"/>
</dbReference>
<sequence>MGLLASSFLVLAVGSTLAGYAELYPTLYSVLSLINIALGVLGYSFFGLAFVFISDPERRLNPWLVCVPALVTLISGVVTEFHLNNTYRATSFTLMGCLATAATAVIVYRDARREPLPIRKLVAGILAAVSILCFILAVEFWFQDFPILSAVDGFFMMIVSKFVLALAIVILINERQHMKIKHLADRDPLTGVFNRRAFDAQAQSELSKGDSVLFLDIDHFKHLNDRFGHAAGDRVLSTVAKAVQAVLPEGALFARHGGEEFIAFLPQSVGDAILHAERIRKTVADLRFPNPDSEITLTLSIGVATAIRHGESVSGLSQQADRALYIAKAGGRNRVCGADHTMSLQAMYS</sequence>
<feature type="transmembrane region" description="Helical" evidence="3">
    <location>
        <begin position="121"/>
        <end position="142"/>
    </location>
</feature>
<keyword evidence="3" id="KW-0812">Transmembrane</keyword>
<keyword evidence="3" id="KW-0472">Membrane</keyword>
<dbReference type="NCBIfam" id="TIGR00254">
    <property type="entry name" value="GGDEF"/>
    <property type="match status" value="1"/>
</dbReference>
<proteinExistence type="predicted"/>
<evidence type="ECO:0000256" key="2">
    <source>
        <dbReference type="ARBA" id="ARBA00034247"/>
    </source>
</evidence>
<evidence type="ECO:0000256" key="3">
    <source>
        <dbReference type="SAM" id="Phobius"/>
    </source>
</evidence>
<dbReference type="SMART" id="SM00267">
    <property type="entry name" value="GGDEF"/>
    <property type="match status" value="1"/>
</dbReference>
<protein>
    <recommendedName>
        <fullName evidence="1">diguanylate cyclase</fullName>
        <ecNumber evidence="1">2.7.7.65</ecNumber>
    </recommendedName>
</protein>
<dbReference type="SUPFAM" id="SSF55073">
    <property type="entry name" value="Nucleotide cyclase"/>
    <property type="match status" value="1"/>
</dbReference>
<evidence type="ECO:0000259" key="4">
    <source>
        <dbReference type="PROSITE" id="PS50887"/>
    </source>
</evidence>
<dbReference type="InterPro" id="IPR000160">
    <property type="entry name" value="GGDEF_dom"/>
</dbReference>
<dbReference type="Proteomes" id="UP001224781">
    <property type="component" value="Unassembled WGS sequence"/>
</dbReference>
<evidence type="ECO:0000256" key="1">
    <source>
        <dbReference type="ARBA" id="ARBA00012528"/>
    </source>
</evidence>
<evidence type="ECO:0000313" key="6">
    <source>
        <dbReference type="Proteomes" id="UP001224781"/>
    </source>
</evidence>
<feature type="transmembrane region" description="Helical" evidence="3">
    <location>
        <begin position="60"/>
        <end position="83"/>
    </location>
</feature>